<organism evidence="1 2">
    <name type="scientific">Paraburkholderia bannensis</name>
    <dbReference type="NCBI Taxonomy" id="765414"/>
    <lineage>
        <taxon>Bacteria</taxon>
        <taxon>Pseudomonadati</taxon>
        <taxon>Pseudomonadota</taxon>
        <taxon>Betaproteobacteria</taxon>
        <taxon>Burkholderiales</taxon>
        <taxon>Burkholderiaceae</taxon>
        <taxon>Paraburkholderia</taxon>
    </lineage>
</organism>
<dbReference type="AlphaFoldDB" id="A0A7W9TYR9"/>
<proteinExistence type="predicted"/>
<comment type="caution">
    <text evidence="1">The sequence shown here is derived from an EMBL/GenBank/DDBJ whole genome shotgun (WGS) entry which is preliminary data.</text>
</comment>
<keyword evidence="2" id="KW-1185">Reference proteome</keyword>
<name>A0A7W9TYR9_9BURK</name>
<protein>
    <submittedName>
        <fullName evidence="1">Uncharacterized protein</fullName>
    </submittedName>
</protein>
<sequence length="126" mass="13565">MCFVLHGSAWALRSAAFARFAQRYGNRVIYAGSSRKLYEDIRLVAAADLILPDASAVAGRGTDARHLREMALGGAFDADMRRLLLDCADMLGGVQAGAMQVIRGELDRCAEGYLNGAYAAQHGQET</sequence>
<dbReference type="RefSeq" id="WP_184123822.1">
    <property type="nucleotide sequence ID" value="NZ_JACHBW010000009.1"/>
</dbReference>
<reference evidence="1 2" key="1">
    <citation type="submission" date="2020-08" db="EMBL/GenBank/DDBJ databases">
        <title>Above-ground endophytic microbial communities from plants in different locations in the United States.</title>
        <authorList>
            <person name="Frank C."/>
        </authorList>
    </citation>
    <scope>NUCLEOTIDE SEQUENCE [LARGE SCALE GENOMIC DNA]</scope>
    <source>
        <strain evidence="1 2">WP4_2_2</strain>
    </source>
</reference>
<evidence type="ECO:0000313" key="2">
    <source>
        <dbReference type="Proteomes" id="UP000571554"/>
    </source>
</evidence>
<dbReference type="EMBL" id="JACHBW010000009">
    <property type="protein sequence ID" value="MBB6103659.1"/>
    <property type="molecule type" value="Genomic_DNA"/>
</dbReference>
<dbReference type="Proteomes" id="UP000571554">
    <property type="component" value="Unassembled WGS sequence"/>
</dbReference>
<accession>A0A7W9TYR9</accession>
<gene>
    <name evidence="1" type="ORF">F4827_003514</name>
</gene>
<evidence type="ECO:0000313" key="1">
    <source>
        <dbReference type="EMBL" id="MBB6103659.1"/>
    </source>
</evidence>